<dbReference type="InterPro" id="IPR015421">
    <property type="entry name" value="PyrdxlP-dep_Trfase_major"/>
</dbReference>
<dbReference type="Proteomes" id="UP001281305">
    <property type="component" value="Chromosome"/>
</dbReference>
<evidence type="ECO:0000313" key="2">
    <source>
        <dbReference type="EMBL" id="WYK16641.1"/>
    </source>
</evidence>
<dbReference type="InterPro" id="IPR004839">
    <property type="entry name" value="Aminotransferase_I/II_large"/>
</dbReference>
<dbReference type="Gene3D" id="3.90.1150.10">
    <property type="entry name" value="Aspartate Aminotransferase, domain 1"/>
    <property type="match status" value="1"/>
</dbReference>
<dbReference type="RefSeq" id="WP_317056705.1">
    <property type="nucleotide sequence ID" value="NZ_CP146606.1"/>
</dbReference>
<name>A0ABZ2TAD0_9RHOB</name>
<proteinExistence type="predicted"/>
<keyword evidence="2" id="KW-0808">Transferase</keyword>
<evidence type="ECO:0000259" key="1">
    <source>
        <dbReference type="Pfam" id="PF00155"/>
    </source>
</evidence>
<accession>A0ABZ2TAD0</accession>
<reference evidence="2 3" key="1">
    <citation type="submission" date="2024-02" db="EMBL/GenBank/DDBJ databases">
        <title>Roseovarius strain W115 nov., isolated from a marine algae.</title>
        <authorList>
            <person name="Lee M.W."/>
            <person name="Lee J.K."/>
            <person name="Kim J.M."/>
            <person name="Choi D.G."/>
            <person name="Baek J.H."/>
            <person name="Bayburt H."/>
            <person name="Jung J.J."/>
            <person name="Han D.M."/>
            <person name="Jeon C.O."/>
        </authorList>
    </citation>
    <scope>NUCLEOTIDE SEQUENCE [LARGE SCALE GENOMIC DNA]</scope>
    <source>
        <strain evidence="2 3">W115</strain>
    </source>
</reference>
<evidence type="ECO:0000313" key="3">
    <source>
        <dbReference type="Proteomes" id="UP001281305"/>
    </source>
</evidence>
<sequence length="379" mass="42192">MTTLPDFRLETHFAKWEFKARYHMTASDAESMSLDTLLEMATPEDRDAFETMWLGYTETFGAPELRDEIAGTYVGQNSENILCFAGASEGIFAANTVLLDRDSHAIVVTPNYQSHETLPIAICEATGVPLDPEDGWSLDIDRIAAAIRPNTRLVTINFPHNPTGTILPLDRYEALIALCRKHGIYILHDEIFNGLGPSDAMHLPFIADVYERGLSLGVMSKSYGLPGLRIGWIASQDKDVLSRMERLKHYLSICNSGPSEQLARIALKNRDQILARNCAIVDENLPKWEAFFARFPNLFEWQRPDGSCMAFPRYRGAEGVEAFARSLVEEAGVLLLPSTIYSSELGPTPTDRFRLGFGRSGLDEGLAAMEAHIMANTKN</sequence>
<keyword evidence="2" id="KW-0032">Aminotransferase</keyword>
<dbReference type="SUPFAM" id="SSF53383">
    <property type="entry name" value="PLP-dependent transferases"/>
    <property type="match status" value="1"/>
</dbReference>
<protein>
    <submittedName>
        <fullName evidence="2">Pyridoxal phosphate-dependent aminotransferase</fullName>
    </submittedName>
</protein>
<feature type="domain" description="Aminotransferase class I/classII large" evidence="1">
    <location>
        <begin position="52"/>
        <end position="357"/>
    </location>
</feature>
<dbReference type="InterPro" id="IPR015422">
    <property type="entry name" value="PyrdxlP-dep_Trfase_small"/>
</dbReference>
<dbReference type="GO" id="GO:0008483">
    <property type="term" value="F:transaminase activity"/>
    <property type="evidence" value="ECO:0007669"/>
    <property type="project" value="UniProtKB-KW"/>
</dbReference>
<dbReference type="PANTHER" id="PTHR43510:SF1">
    <property type="entry name" value="AMINOTRANSFERASE FUNCTION, HYPOTHETICAL (EUROFUNG)"/>
    <property type="match status" value="1"/>
</dbReference>
<dbReference type="CDD" id="cd00609">
    <property type="entry name" value="AAT_like"/>
    <property type="match status" value="1"/>
</dbReference>
<dbReference type="Gene3D" id="3.40.640.10">
    <property type="entry name" value="Type I PLP-dependent aspartate aminotransferase-like (Major domain)"/>
    <property type="match status" value="1"/>
</dbReference>
<keyword evidence="3" id="KW-1185">Reference proteome</keyword>
<dbReference type="Pfam" id="PF00155">
    <property type="entry name" value="Aminotran_1_2"/>
    <property type="match status" value="1"/>
</dbReference>
<dbReference type="PANTHER" id="PTHR43510">
    <property type="entry name" value="AMINOTRANSFERASE FUNCTION, HYPOTHETICAL (EUROFUNG)"/>
    <property type="match status" value="1"/>
</dbReference>
<dbReference type="EMBL" id="CP146606">
    <property type="protein sequence ID" value="WYK16641.1"/>
    <property type="molecule type" value="Genomic_DNA"/>
</dbReference>
<organism evidence="2 3">
    <name type="scientific">Roseovarius rhodophyticola</name>
    <dbReference type="NCBI Taxonomy" id="3080827"/>
    <lineage>
        <taxon>Bacteria</taxon>
        <taxon>Pseudomonadati</taxon>
        <taxon>Pseudomonadota</taxon>
        <taxon>Alphaproteobacteria</taxon>
        <taxon>Rhodobacterales</taxon>
        <taxon>Roseobacteraceae</taxon>
        <taxon>Roseovarius</taxon>
    </lineage>
</organism>
<dbReference type="InterPro" id="IPR015424">
    <property type="entry name" value="PyrdxlP-dep_Trfase"/>
</dbReference>
<gene>
    <name evidence="2" type="ORF">RZS32_009300</name>
</gene>